<accession>A0AAT9FKI0</accession>
<dbReference type="Pfam" id="PF01408">
    <property type="entry name" value="GFO_IDH_MocA"/>
    <property type="match status" value="1"/>
</dbReference>
<evidence type="ECO:0000259" key="1">
    <source>
        <dbReference type="Pfam" id="PF01408"/>
    </source>
</evidence>
<proteinExistence type="predicted"/>
<dbReference type="InterPro" id="IPR052515">
    <property type="entry name" value="Gfo/Idh/MocA_Oxidoreductase"/>
</dbReference>
<dbReference type="InterPro" id="IPR036291">
    <property type="entry name" value="NAD(P)-bd_dom_sf"/>
</dbReference>
<dbReference type="Gene3D" id="3.40.50.720">
    <property type="entry name" value="NAD(P)-binding Rossmann-like Domain"/>
    <property type="match status" value="1"/>
</dbReference>
<reference evidence="2" key="1">
    <citation type="submission" date="2024-07" db="EMBL/GenBank/DDBJ databases">
        <title>Complete genome sequence of Verrucomicrobiaceae bacterium NT6N.</title>
        <authorList>
            <person name="Huang C."/>
            <person name="Takami H."/>
            <person name="Hamasaki K."/>
        </authorList>
    </citation>
    <scope>NUCLEOTIDE SEQUENCE</scope>
    <source>
        <strain evidence="2">NT6N</strain>
    </source>
</reference>
<dbReference type="Gene3D" id="3.30.360.10">
    <property type="entry name" value="Dihydrodipicolinate Reductase, domain 2"/>
    <property type="match status" value="1"/>
</dbReference>
<feature type="domain" description="Gfo/Idh/MocA-like oxidoreductase N-terminal" evidence="1">
    <location>
        <begin position="6"/>
        <end position="122"/>
    </location>
</feature>
<dbReference type="SUPFAM" id="SSF55347">
    <property type="entry name" value="Glyceraldehyde-3-phosphate dehydrogenase-like, C-terminal domain"/>
    <property type="match status" value="1"/>
</dbReference>
<dbReference type="PANTHER" id="PTHR43249:SF1">
    <property type="entry name" value="D-GLUCOSIDE 3-DEHYDROGENASE"/>
    <property type="match status" value="1"/>
</dbReference>
<organism evidence="2">
    <name type="scientific">Oceaniferula spumae</name>
    <dbReference type="NCBI Taxonomy" id="2979115"/>
    <lineage>
        <taxon>Bacteria</taxon>
        <taxon>Pseudomonadati</taxon>
        <taxon>Verrucomicrobiota</taxon>
        <taxon>Verrucomicrobiia</taxon>
        <taxon>Verrucomicrobiales</taxon>
        <taxon>Verrucomicrobiaceae</taxon>
        <taxon>Oceaniferula</taxon>
    </lineage>
</organism>
<gene>
    <name evidence="2" type="ORF">NT6N_16470</name>
</gene>
<dbReference type="InterPro" id="IPR000683">
    <property type="entry name" value="Gfo/Idh/MocA-like_OxRdtase_N"/>
</dbReference>
<dbReference type="KEGG" id="osu:NT6N_16470"/>
<sequence length="388" mass="42735">MNNTPVRVAIVGLGFGAEFIPIYQRHPGAEMAAVCQRNEDGLNEVADKFGVQKRYTSYDDLLADPDIDAVHINTPIPVHGQQSIQALTAGKHVACTVPMATSIEECEEICRLVKDTGLHYMMMETVVYSREFLYIKDLYQKGELGRLQFLQGSHQQDMDGWPNYWPGLPPMHYATHCIGPVLGLTRAKAESVTCIGSGRIRDELIEQYGSPFAIETAQIKFKDSDVHGQVLRSLFDTARQYRESFEAYGSEKSVEWPLIENEPLVVHTAKKSEPEIPEKIECPDFAHLLPIEIAPFTTGGVFGGKEGEEHRSFTQGAGHGGSHPHLVHEFVSAVLDNRSPFPDAVESANWTCTGILAHESAMAGGVAKKLPDFTLDSTPSTGKVPEMA</sequence>
<evidence type="ECO:0000313" key="2">
    <source>
        <dbReference type="EMBL" id="BDS06607.1"/>
    </source>
</evidence>
<name>A0AAT9FKI0_9BACT</name>
<dbReference type="EMBL" id="AP026866">
    <property type="protein sequence ID" value="BDS06607.1"/>
    <property type="molecule type" value="Genomic_DNA"/>
</dbReference>
<dbReference type="AlphaFoldDB" id="A0AAT9FKI0"/>
<dbReference type="SUPFAM" id="SSF51735">
    <property type="entry name" value="NAD(P)-binding Rossmann-fold domains"/>
    <property type="match status" value="1"/>
</dbReference>
<dbReference type="GO" id="GO:0000166">
    <property type="term" value="F:nucleotide binding"/>
    <property type="evidence" value="ECO:0007669"/>
    <property type="project" value="InterPro"/>
</dbReference>
<dbReference type="PANTHER" id="PTHR43249">
    <property type="entry name" value="UDP-N-ACETYL-2-AMINO-2-DEOXY-D-GLUCURONATE OXIDASE"/>
    <property type="match status" value="1"/>
</dbReference>
<protein>
    <submittedName>
        <fullName evidence="2">Oxidoreductase</fullName>
    </submittedName>
</protein>